<organism evidence="1">
    <name type="scientific">Barstukas virus</name>
    <dbReference type="NCBI Taxonomy" id="2800906"/>
    <lineage>
        <taxon>Viruses</taxon>
        <taxon>Riboviria</taxon>
        <taxon>Orthornavirae</taxon>
        <taxon>Negarnaviricota</taxon>
        <taxon>Polyploviricotina</taxon>
        <taxon>Bunyaviricetes</taxon>
        <taxon>Elliovirales</taxon>
        <taxon>Phasmaviridae</taxon>
        <taxon>Orthophasmavirus</taxon>
        <taxon>Orthophasmavirus barstukorius</taxon>
        <taxon>Orthophasmavirus barstukasense</taxon>
    </lineage>
</organism>
<reference evidence="1" key="1">
    <citation type="journal article" date="2020" name="bioRxiv">
        <title>Single mosquito metatranscriptomics identifies vectors, emerging pathogens and reservoirs in one assay.</title>
        <authorList>
            <person name="Batson J."/>
            <person name="Dudas G."/>
            <person name="Haas-Stapleton E."/>
            <person name="Kistler A.L."/>
            <person name="Li L.M."/>
            <person name="Logan P."/>
            <person name="Ratnasiri K."/>
            <person name="Retallack H."/>
        </authorList>
    </citation>
    <scope>NUCLEOTIDE SEQUENCE</scope>
    <source>
        <strain evidence="1">CMS002_026a_WVAL</strain>
    </source>
</reference>
<sequence>MAFKQAFYKGAQEAKAIDKDIPDDAIRVFTTFDAEVANILTTTLDKDYYLQAVDATEIFKRIGTSPLDVWGLLLELGKIMPSIFNDPTATTKSKCLNFMELILFEVGPATRQVKAKQDPDRHWKIRNYETLTADRIKELSDNAVTMYNAQCDTKKAINASNKADHTIWKGIDAMANHWKNCHADADGLFHVSGTVVVATFKSSIAPTAAPSVSQFGGLQLTVKQASLCALHVLNAYSKVAEDLKLVVLTPLAGAIFARTAVANLMADPEVKRVFKTESALVSAINTSAQSGGQHLTHGRADIAAVCCYVATEGLSDRKLAKAITQKTVRQFIAAGRPWSKAVLEKFAEEATGGIPADLSFDALSREIPRIHADKAARAAVASLQIQTKASGSKKLSPALMEAACPAHEDCEVVPATCPCKESANLSGDVSPSELGFPAWIVKYITKDGTAAIGATKRFLQKHEHVNGLFEALRDRGFEDDEAAALTRLSRLEIGPRLRGWIYSKYGCEVLGLVSAYHKKSSH</sequence>
<keyword evidence="1" id="KW-0543">Viral nucleoprotein</keyword>
<accession>A0A894KLD1</accession>
<keyword evidence="1" id="KW-0946">Virion</keyword>
<proteinExistence type="predicted"/>
<dbReference type="EMBL" id="MW434635">
    <property type="protein sequence ID" value="QRW42024.1"/>
    <property type="molecule type" value="Genomic_RNA"/>
</dbReference>
<protein>
    <submittedName>
        <fullName evidence="1">Nucleoprotein</fullName>
    </submittedName>
</protein>
<evidence type="ECO:0000313" key="1">
    <source>
        <dbReference type="EMBL" id="QRW42024.1"/>
    </source>
</evidence>
<dbReference type="GO" id="GO:0019013">
    <property type="term" value="C:viral nucleocapsid"/>
    <property type="evidence" value="ECO:0007669"/>
    <property type="project" value="UniProtKB-KW"/>
</dbReference>
<name>A0A894KLD1_9VIRU</name>